<feature type="transmembrane region" description="Helical" evidence="2">
    <location>
        <begin position="147"/>
        <end position="165"/>
    </location>
</feature>
<feature type="region of interest" description="Disordered" evidence="1">
    <location>
        <begin position="1"/>
        <end position="83"/>
    </location>
</feature>
<dbReference type="PANTHER" id="PTHR38441">
    <property type="entry name" value="INTEGRAL MEMBRANE PROTEIN-RELATED"/>
    <property type="match status" value="1"/>
</dbReference>
<keyword evidence="2" id="KW-0472">Membrane</keyword>
<feature type="compositionally biased region" description="Gly residues" evidence="1">
    <location>
        <begin position="19"/>
        <end position="63"/>
    </location>
</feature>
<keyword evidence="4" id="KW-1185">Reference proteome</keyword>
<dbReference type="Pfam" id="PF04341">
    <property type="entry name" value="DUF485"/>
    <property type="match status" value="1"/>
</dbReference>
<evidence type="ECO:0000313" key="4">
    <source>
        <dbReference type="Proteomes" id="UP001597261"/>
    </source>
</evidence>
<keyword evidence="2" id="KW-0812">Transmembrane</keyword>
<proteinExistence type="predicted"/>
<comment type="caution">
    <text evidence="3">The sequence shown here is derived from an EMBL/GenBank/DDBJ whole genome shotgun (WGS) entry which is preliminary data.</text>
</comment>
<dbReference type="InterPro" id="IPR007436">
    <property type="entry name" value="DUF485"/>
</dbReference>
<evidence type="ECO:0000313" key="3">
    <source>
        <dbReference type="EMBL" id="MFD1661752.1"/>
    </source>
</evidence>
<evidence type="ECO:0000256" key="1">
    <source>
        <dbReference type="SAM" id="MobiDB-lite"/>
    </source>
</evidence>
<feature type="compositionally biased region" description="Pro residues" evidence="1">
    <location>
        <begin position="1"/>
        <end position="10"/>
    </location>
</feature>
<organism evidence="3 4">
    <name type="scientific">Streptomyces caeni</name>
    <dbReference type="NCBI Taxonomy" id="2307231"/>
    <lineage>
        <taxon>Bacteria</taxon>
        <taxon>Bacillati</taxon>
        <taxon>Actinomycetota</taxon>
        <taxon>Actinomycetes</taxon>
        <taxon>Kitasatosporales</taxon>
        <taxon>Streptomycetaceae</taxon>
        <taxon>Streptomyces</taxon>
    </lineage>
</organism>
<reference evidence="4" key="1">
    <citation type="journal article" date="2019" name="Int. J. Syst. Evol. Microbiol.">
        <title>The Global Catalogue of Microorganisms (GCM) 10K type strain sequencing project: providing services to taxonomists for standard genome sequencing and annotation.</title>
        <authorList>
            <consortium name="The Broad Institute Genomics Platform"/>
            <consortium name="The Broad Institute Genome Sequencing Center for Infectious Disease"/>
            <person name="Wu L."/>
            <person name="Ma J."/>
        </authorList>
    </citation>
    <scope>NUCLEOTIDE SEQUENCE [LARGE SCALE GENOMIC DNA]</scope>
    <source>
        <strain evidence="4">CGMCC 1.12470</strain>
    </source>
</reference>
<feature type="transmembrane region" description="Helical" evidence="2">
    <location>
        <begin position="110"/>
        <end position="127"/>
    </location>
</feature>
<dbReference type="PANTHER" id="PTHR38441:SF1">
    <property type="entry name" value="MEMBRANE PROTEIN"/>
    <property type="match status" value="1"/>
</dbReference>
<accession>A0ABW4IYG9</accession>
<dbReference type="EMBL" id="JBHUDX010000083">
    <property type="protein sequence ID" value="MFD1661752.1"/>
    <property type="molecule type" value="Genomic_DNA"/>
</dbReference>
<name>A0ABW4IYG9_9ACTN</name>
<protein>
    <submittedName>
        <fullName evidence="3">DUF485 domain-containing protein</fullName>
    </submittedName>
</protein>
<dbReference type="Proteomes" id="UP001597261">
    <property type="component" value="Unassembled WGS sequence"/>
</dbReference>
<dbReference type="RefSeq" id="WP_381088154.1">
    <property type="nucleotide sequence ID" value="NZ_JBHUDX010000083.1"/>
</dbReference>
<evidence type="ECO:0000256" key="2">
    <source>
        <dbReference type="SAM" id="Phobius"/>
    </source>
</evidence>
<feature type="compositionally biased region" description="Pro residues" evidence="1">
    <location>
        <begin position="64"/>
        <end position="78"/>
    </location>
</feature>
<sequence length="190" mass="20059">MSPAFPPPPPRRPDPRRGSGPGRGAGPWPGDGPRQGAGPRSGDGPGQGAGPWQGQGPSRGPGRRPGPGPSWGPAPPQRPAAHRATALPVAERLQAEPALLRLRAAHRRPVFTVTGAVIALYLLNGLLASEARGVMAVPIAGPLNTGLALSLLQCVTTVWAVRWYARHARTRLDPDRSQLRDRLDERGEAR</sequence>
<keyword evidence="2" id="KW-1133">Transmembrane helix</keyword>
<gene>
    <name evidence="3" type="ORF">ACFSL4_27030</name>
</gene>